<gene>
    <name evidence="3" type="ORF">DPMN_046476</name>
</gene>
<evidence type="ECO:0000256" key="1">
    <source>
        <dbReference type="SAM" id="MobiDB-lite"/>
    </source>
</evidence>
<dbReference type="AlphaFoldDB" id="A0A9D4D9M9"/>
<organism evidence="3 4">
    <name type="scientific">Dreissena polymorpha</name>
    <name type="common">Zebra mussel</name>
    <name type="synonym">Mytilus polymorpha</name>
    <dbReference type="NCBI Taxonomy" id="45954"/>
    <lineage>
        <taxon>Eukaryota</taxon>
        <taxon>Metazoa</taxon>
        <taxon>Spiralia</taxon>
        <taxon>Lophotrochozoa</taxon>
        <taxon>Mollusca</taxon>
        <taxon>Bivalvia</taxon>
        <taxon>Autobranchia</taxon>
        <taxon>Heteroconchia</taxon>
        <taxon>Euheterodonta</taxon>
        <taxon>Imparidentia</taxon>
        <taxon>Neoheterodontei</taxon>
        <taxon>Myida</taxon>
        <taxon>Dreissenoidea</taxon>
        <taxon>Dreissenidae</taxon>
        <taxon>Dreissena</taxon>
    </lineage>
</organism>
<feature type="region of interest" description="Disordered" evidence="1">
    <location>
        <begin position="135"/>
        <end position="178"/>
    </location>
</feature>
<evidence type="ECO:0000313" key="4">
    <source>
        <dbReference type="Proteomes" id="UP000828390"/>
    </source>
</evidence>
<accession>A0A9D4D9M9</accession>
<keyword evidence="4" id="KW-1185">Reference proteome</keyword>
<feature type="compositionally biased region" description="Polar residues" evidence="1">
    <location>
        <begin position="160"/>
        <end position="178"/>
    </location>
</feature>
<evidence type="ECO:0008006" key="5">
    <source>
        <dbReference type="Google" id="ProtNLM"/>
    </source>
</evidence>
<evidence type="ECO:0000313" key="3">
    <source>
        <dbReference type="EMBL" id="KAH3739788.1"/>
    </source>
</evidence>
<evidence type="ECO:0000256" key="2">
    <source>
        <dbReference type="SAM" id="SignalP"/>
    </source>
</evidence>
<reference evidence="3" key="2">
    <citation type="submission" date="2020-11" db="EMBL/GenBank/DDBJ databases">
        <authorList>
            <person name="McCartney M.A."/>
            <person name="Auch B."/>
            <person name="Kono T."/>
            <person name="Mallez S."/>
            <person name="Becker A."/>
            <person name="Gohl D.M."/>
            <person name="Silverstein K.A.T."/>
            <person name="Koren S."/>
            <person name="Bechman K.B."/>
            <person name="Herman A."/>
            <person name="Abrahante J.E."/>
            <person name="Garbe J."/>
        </authorList>
    </citation>
    <scope>NUCLEOTIDE SEQUENCE</scope>
    <source>
        <strain evidence="3">Duluth1</strain>
        <tissue evidence="3">Whole animal</tissue>
    </source>
</reference>
<sequence length="178" mass="19712">MRIFDSLVKIAVFACVFRLYISNVHSCNTGGSMQQRVATMELHLLRWFDLSWKPAYANRLLILCCKDGDEKESCLARCNVTKTEDEAPCIDVCGTHERIISAHCPTPKKNTTLTMTDTKTPSSWHTITVAMTNFRPGLTPADHNATSRQGLTPADHDATTSRQGSTQADHNATTSRQG</sequence>
<protein>
    <recommendedName>
        <fullName evidence="5">Secreted protein</fullName>
    </recommendedName>
</protein>
<keyword evidence="2" id="KW-0732">Signal</keyword>
<name>A0A9D4D9M9_DREPO</name>
<dbReference type="EMBL" id="JAIWYP010000011">
    <property type="protein sequence ID" value="KAH3739788.1"/>
    <property type="molecule type" value="Genomic_DNA"/>
</dbReference>
<proteinExistence type="predicted"/>
<feature type="chain" id="PRO_5039458500" description="Secreted protein" evidence="2">
    <location>
        <begin position="27"/>
        <end position="178"/>
    </location>
</feature>
<feature type="signal peptide" evidence="2">
    <location>
        <begin position="1"/>
        <end position="26"/>
    </location>
</feature>
<reference evidence="3" key="1">
    <citation type="journal article" date="2019" name="bioRxiv">
        <title>The Genome of the Zebra Mussel, Dreissena polymorpha: A Resource for Invasive Species Research.</title>
        <authorList>
            <person name="McCartney M.A."/>
            <person name="Auch B."/>
            <person name="Kono T."/>
            <person name="Mallez S."/>
            <person name="Zhang Y."/>
            <person name="Obille A."/>
            <person name="Becker A."/>
            <person name="Abrahante J.E."/>
            <person name="Garbe J."/>
            <person name="Badalamenti J.P."/>
            <person name="Herman A."/>
            <person name="Mangelson H."/>
            <person name="Liachko I."/>
            <person name="Sullivan S."/>
            <person name="Sone E.D."/>
            <person name="Koren S."/>
            <person name="Silverstein K.A.T."/>
            <person name="Beckman K.B."/>
            <person name="Gohl D.M."/>
        </authorList>
    </citation>
    <scope>NUCLEOTIDE SEQUENCE</scope>
    <source>
        <strain evidence="3">Duluth1</strain>
        <tissue evidence="3">Whole animal</tissue>
    </source>
</reference>
<dbReference type="Proteomes" id="UP000828390">
    <property type="component" value="Unassembled WGS sequence"/>
</dbReference>
<comment type="caution">
    <text evidence="3">The sequence shown here is derived from an EMBL/GenBank/DDBJ whole genome shotgun (WGS) entry which is preliminary data.</text>
</comment>